<organism evidence="1 2">
    <name type="scientific">Paenibacillus taichungensis</name>
    <dbReference type="NCBI Taxonomy" id="484184"/>
    <lineage>
        <taxon>Bacteria</taxon>
        <taxon>Bacillati</taxon>
        <taxon>Bacillota</taxon>
        <taxon>Bacilli</taxon>
        <taxon>Bacillales</taxon>
        <taxon>Paenibacillaceae</taxon>
        <taxon>Paenibacillus</taxon>
    </lineage>
</organism>
<proteinExistence type="predicted"/>
<comment type="caution">
    <text evidence="1">The sequence shown here is derived from an EMBL/GenBank/DDBJ whole genome shotgun (WGS) entry which is preliminary data.</text>
</comment>
<dbReference type="RefSeq" id="WP_175380785.1">
    <property type="nucleotide sequence ID" value="NZ_CBCRYD010000020.1"/>
</dbReference>
<sequence>MKVERTQEGGLKKQEWFFIITSDLSGHKINVSVRDYFSLKRESKRHAFKTCESYEQSRWYKTGPDRVSKENVPLPQDVLDEVKKRLVAGITFNVSID</sequence>
<gene>
    <name evidence="1" type="ORF">HP548_02545</name>
</gene>
<dbReference type="Proteomes" id="UP000577724">
    <property type="component" value="Unassembled WGS sequence"/>
</dbReference>
<evidence type="ECO:0000313" key="2">
    <source>
        <dbReference type="Proteomes" id="UP000577724"/>
    </source>
</evidence>
<keyword evidence="2" id="KW-1185">Reference proteome</keyword>
<protein>
    <submittedName>
        <fullName evidence="1">Uncharacterized protein</fullName>
    </submittedName>
</protein>
<evidence type="ECO:0000313" key="1">
    <source>
        <dbReference type="EMBL" id="NUU52974.1"/>
    </source>
</evidence>
<dbReference type="GeneID" id="97129567"/>
<dbReference type="EMBL" id="JABMCC010000089">
    <property type="protein sequence ID" value="NUU52974.1"/>
    <property type="molecule type" value="Genomic_DNA"/>
</dbReference>
<name>A0ABX2MF06_9BACL</name>
<accession>A0ABX2MF06</accession>
<reference evidence="1 2" key="1">
    <citation type="submission" date="2020-05" db="EMBL/GenBank/DDBJ databases">
        <title>Genome Sequencing of Type Strains.</title>
        <authorList>
            <person name="Lemaire J.F."/>
            <person name="Inderbitzin P."/>
            <person name="Gregorio O.A."/>
            <person name="Collins S.B."/>
            <person name="Wespe N."/>
            <person name="Knight-Connoni V."/>
        </authorList>
    </citation>
    <scope>NUCLEOTIDE SEQUENCE [LARGE SCALE GENOMIC DNA]</scope>
    <source>
        <strain evidence="1 2">DSM 19942</strain>
    </source>
</reference>